<dbReference type="InterPro" id="IPR036690">
    <property type="entry name" value="Fdx_antiC-bd_sf"/>
</dbReference>
<dbReference type="Gene3D" id="2.40.50.140">
    <property type="entry name" value="Nucleic acid-binding proteins"/>
    <property type="match status" value="1"/>
</dbReference>
<evidence type="ECO:0000259" key="18">
    <source>
        <dbReference type="PROSITE" id="PS51447"/>
    </source>
</evidence>
<dbReference type="Gene3D" id="3.30.930.10">
    <property type="entry name" value="Bira Bifunctional Protein, Domain 2"/>
    <property type="match status" value="1"/>
</dbReference>
<dbReference type="InterPro" id="IPR012340">
    <property type="entry name" value="NA-bd_OB-fold"/>
</dbReference>
<dbReference type="PANTHER" id="PTHR10947:SF0">
    <property type="entry name" value="PHENYLALANINE--TRNA LIGASE BETA SUBUNIT"/>
    <property type="match status" value="1"/>
</dbReference>
<organism evidence="20 21">
    <name type="scientific">Marinomonas arenicola</name>
    <dbReference type="NCBI Taxonomy" id="569601"/>
    <lineage>
        <taxon>Bacteria</taxon>
        <taxon>Pseudomonadati</taxon>
        <taxon>Pseudomonadota</taxon>
        <taxon>Gammaproteobacteria</taxon>
        <taxon>Oceanospirillales</taxon>
        <taxon>Oceanospirillaceae</taxon>
        <taxon>Marinomonas</taxon>
    </lineage>
</organism>
<comment type="subunit">
    <text evidence="3 15">Tetramer of two alpha and two beta subunits.</text>
</comment>
<evidence type="ECO:0000256" key="9">
    <source>
        <dbReference type="ARBA" id="ARBA00022840"/>
    </source>
</evidence>
<dbReference type="Proteomes" id="UP001379949">
    <property type="component" value="Unassembled WGS sequence"/>
</dbReference>
<dbReference type="NCBIfam" id="TIGR00472">
    <property type="entry name" value="pheT_bact"/>
    <property type="match status" value="1"/>
</dbReference>
<evidence type="ECO:0000256" key="12">
    <source>
        <dbReference type="ARBA" id="ARBA00022917"/>
    </source>
</evidence>
<dbReference type="SUPFAM" id="SSF54991">
    <property type="entry name" value="Anticodon-binding domain of PheRS"/>
    <property type="match status" value="1"/>
</dbReference>
<dbReference type="InterPro" id="IPR005147">
    <property type="entry name" value="tRNA_synthase_B5-dom"/>
</dbReference>
<dbReference type="InterPro" id="IPR004532">
    <property type="entry name" value="Phe-tRNA-ligase_IIc_bsu_bact"/>
</dbReference>
<comment type="cofactor">
    <cofactor evidence="15">
        <name>Mg(2+)</name>
        <dbReference type="ChEBI" id="CHEBI:18420"/>
    </cofactor>
    <text evidence="15">Binds 2 magnesium ions per tetramer.</text>
</comment>
<keyword evidence="6 15" id="KW-0436">Ligase</keyword>
<dbReference type="Gene3D" id="3.30.56.10">
    <property type="match status" value="2"/>
</dbReference>
<keyword evidence="7 15" id="KW-0479">Metal-binding</keyword>
<dbReference type="SUPFAM" id="SSF56037">
    <property type="entry name" value="PheT/TilS domain"/>
    <property type="match status" value="1"/>
</dbReference>
<evidence type="ECO:0000256" key="10">
    <source>
        <dbReference type="ARBA" id="ARBA00022842"/>
    </source>
</evidence>
<dbReference type="HAMAP" id="MF_00283">
    <property type="entry name" value="Phe_tRNA_synth_beta1"/>
    <property type="match status" value="1"/>
</dbReference>
<dbReference type="InterPro" id="IPR009061">
    <property type="entry name" value="DNA-bd_dom_put_sf"/>
</dbReference>
<dbReference type="InterPro" id="IPR045060">
    <property type="entry name" value="Phe-tRNA-ligase_IIc_bsu"/>
</dbReference>
<dbReference type="NCBIfam" id="NF045760">
    <property type="entry name" value="YtpR"/>
    <property type="match status" value="1"/>
</dbReference>
<feature type="domain" description="FDX-ACB" evidence="18">
    <location>
        <begin position="700"/>
        <end position="793"/>
    </location>
</feature>
<dbReference type="InterPro" id="IPR005121">
    <property type="entry name" value="Fdx_antiC-bd"/>
</dbReference>
<evidence type="ECO:0000256" key="14">
    <source>
        <dbReference type="ARBA" id="ARBA00049255"/>
    </source>
</evidence>
<dbReference type="InterPro" id="IPR033714">
    <property type="entry name" value="tRNA_bind_bactPheRS"/>
</dbReference>
<dbReference type="EC" id="6.1.1.20" evidence="15"/>
<keyword evidence="8 15" id="KW-0547">Nucleotide-binding</keyword>
<dbReference type="InterPro" id="IPR005146">
    <property type="entry name" value="B3/B4_tRNA-bd"/>
</dbReference>
<dbReference type="InterPro" id="IPR041616">
    <property type="entry name" value="PheRS_beta_core"/>
</dbReference>
<keyword evidence="4 15" id="KW-0963">Cytoplasm</keyword>
<dbReference type="GO" id="GO:0004826">
    <property type="term" value="F:phenylalanine-tRNA ligase activity"/>
    <property type="evidence" value="ECO:0007669"/>
    <property type="project" value="UniProtKB-EC"/>
</dbReference>
<dbReference type="Pfam" id="PF03483">
    <property type="entry name" value="B3_4"/>
    <property type="match status" value="1"/>
</dbReference>
<evidence type="ECO:0000256" key="13">
    <source>
        <dbReference type="ARBA" id="ARBA00023146"/>
    </source>
</evidence>
<feature type="domain" description="TRNA-binding" evidence="17">
    <location>
        <begin position="39"/>
        <end position="147"/>
    </location>
</feature>
<dbReference type="SMART" id="SM00874">
    <property type="entry name" value="B5"/>
    <property type="match status" value="1"/>
</dbReference>
<dbReference type="PROSITE" id="PS50886">
    <property type="entry name" value="TRBD"/>
    <property type="match status" value="1"/>
</dbReference>
<feature type="binding site" evidence="15">
    <location>
        <position position="454"/>
    </location>
    <ligand>
        <name>Mg(2+)</name>
        <dbReference type="ChEBI" id="CHEBI:18420"/>
        <note>shared with alpha subunit</note>
    </ligand>
</feature>
<name>A0ABU9G6V4_9GAMM</name>
<evidence type="ECO:0000256" key="16">
    <source>
        <dbReference type="PROSITE-ProRule" id="PRU00209"/>
    </source>
</evidence>
<evidence type="ECO:0000313" key="21">
    <source>
        <dbReference type="Proteomes" id="UP001379949"/>
    </source>
</evidence>
<dbReference type="SUPFAM" id="SSF50249">
    <property type="entry name" value="Nucleic acid-binding proteins"/>
    <property type="match status" value="1"/>
</dbReference>
<comment type="catalytic activity">
    <reaction evidence="14 15">
        <text>tRNA(Phe) + L-phenylalanine + ATP = L-phenylalanyl-tRNA(Phe) + AMP + diphosphate + H(+)</text>
        <dbReference type="Rhea" id="RHEA:19413"/>
        <dbReference type="Rhea" id="RHEA-COMP:9668"/>
        <dbReference type="Rhea" id="RHEA-COMP:9699"/>
        <dbReference type="ChEBI" id="CHEBI:15378"/>
        <dbReference type="ChEBI" id="CHEBI:30616"/>
        <dbReference type="ChEBI" id="CHEBI:33019"/>
        <dbReference type="ChEBI" id="CHEBI:58095"/>
        <dbReference type="ChEBI" id="CHEBI:78442"/>
        <dbReference type="ChEBI" id="CHEBI:78531"/>
        <dbReference type="ChEBI" id="CHEBI:456215"/>
        <dbReference type="EC" id="6.1.1.20"/>
    </reaction>
</comment>
<sequence>MKISENWLREWVNPSISSDDLVAQITLAGLEVDEVLPVAAEFSGVVVGEIISAEPHPNADKLQVCQVSDGAEQFQVVCGAPNARAGIKIPFAKIGAVLGADFKIKKAKLRQVESFGMLCSASELGVSDDNDGIMELPSAAPTGEDFRAFLGLDDQIIDVDLTPNRSDCLSLAGLAREVGVLNKVDLTPVVVTAADVSIDDTFPVRVEAVDACPRYLGRVIRGVNVGAETPLWMTEKLRRSGIRSIDPIVDITNYVMLELGQPMHAFDLANLSGSIVVRMATAGEKIVLLDGQEVSLREDTMVIADDKAPLAIAGVMGGEGSGVNVDTQDVFLESAFFAPIALAGKARSYGLHTDSSHRFERGVDATLQEKAIERATALVLEIAGGQVGPIVREVAPASLPEAAVVTLRRKKLDQYLAVSIDKDLVTDILTRLGLEMLEVTDEAWTTKAPSHRFDIAIEADLIEEVARIYGYDNLPSSMPQAAVNFTPQSESKTPIQALRSVLVAHGYQEAITYSFIDPVLSKQFLPDIEPVPLANPISADMGVMRPSLIPGLVKAYLHNQNRQQSRVRLFETGRRFIGTVDALDELDQQQQISGLIAGSRDSEAWYHNGDKVDFYDLKAHVDALFDLNDGRQPTYERSQCEFLHPGRSVDVFVDGEFVGILGELHPQLSKTLGANQPLYVFDIALAAVIDAKLPEYKAISKFPEVRRDLALLVDRSVPVADLEKVISEFAGDAFKEVLVFDVYQGQGIDETKKSVALGLTWQHPSHTLSDEEVNNSVETIVAALAEKLGAVVRG</sequence>
<dbReference type="SUPFAM" id="SSF55681">
    <property type="entry name" value="Class II aaRS and biotin synthetases"/>
    <property type="match status" value="1"/>
</dbReference>
<evidence type="ECO:0000256" key="3">
    <source>
        <dbReference type="ARBA" id="ARBA00011209"/>
    </source>
</evidence>
<evidence type="ECO:0000256" key="6">
    <source>
        <dbReference type="ARBA" id="ARBA00022598"/>
    </source>
</evidence>
<feature type="binding site" evidence="15">
    <location>
        <position position="463"/>
    </location>
    <ligand>
        <name>Mg(2+)</name>
        <dbReference type="ChEBI" id="CHEBI:18420"/>
        <note>shared with alpha subunit</note>
    </ligand>
</feature>
<evidence type="ECO:0000256" key="11">
    <source>
        <dbReference type="ARBA" id="ARBA00022884"/>
    </source>
</evidence>
<evidence type="ECO:0000256" key="5">
    <source>
        <dbReference type="ARBA" id="ARBA00022555"/>
    </source>
</evidence>
<dbReference type="InterPro" id="IPR045864">
    <property type="entry name" value="aa-tRNA-synth_II/BPL/LPL"/>
</dbReference>
<comment type="similarity">
    <text evidence="2 15">Belongs to the phenylalanyl-tRNA synthetase beta subunit family. Type 1 subfamily.</text>
</comment>
<dbReference type="CDD" id="cd00769">
    <property type="entry name" value="PheRS_beta_core"/>
    <property type="match status" value="1"/>
</dbReference>
<feature type="binding site" evidence="15">
    <location>
        <position position="460"/>
    </location>
    <ligand>
        <name>Mg(2+)</name>
        <dbReference type="ChEBI" id="CHEBI:18420"/>
        <note>shared with alpha subunit</note>
    </ligand>
</feature>
<keyword evidence="21" id="KW-1185">Reference proteome</keyword>
<evidence type="ECO:0000313" key="20">
    <source>
        <dbReference type="EMBL" id="MEL0613483.1"/>
    </source>
</evidence>
<evidence type="ECO:0000256" key="1">
    <source>
        <dbReference type="ARBA" id="ARBA00004496"/>
    </source>
</evidence>
<dbReference type="InterPro" id="IPR020825">
    <property type="entry name" value="Phe-tRNA_synthase-like_B3/B4"/>
</dbReference>
<dbReference type="Gene3D" id="3.30.70.380">
    <property type="entry name" value="Ferrodoxin-fold anticodon-binding domain"/>
    <property type="match status" value="1"/>
</dbReference>
<dbReference type="CDD" id="cd02796">
    <property type="entry name" value="tRNA_bind_bactPheRS"/>
    <property type="match status" value="1"/>
</dbReference>
<gene>
    <name evidence="15 20" type="primary">pheT</name>
    <name evidence="20" type="ORF">V6242_10005</name>
</gene>
<reference evidence="20 21" key="1">
    <citation type="submission" date="2024-02" db="EMBL/GenBank/DDBJ databases">
        <title>Bacteria isolated from the canopy kelp, Nereocystis luetkeana.</title>
        <authorList>
            <person name="Pfister C.A."/>
            <person name="Younker I.T."/>
            <person name="Light S.H."/>
        </authorList>
    </citation>
    <scope>NUCLEOTIDE SEQUENCE [LARGE SCALE GENOMIC DNA]</scope>
    <source>
        <strain evidence="20 21">TI.4.07</strain>
    </source>
</reference>
<dbReference type="EMBL" id="JBAKAR010000006">
    <property type="protein sequence ID" value="MEL0613483.1"/>
    <property type="molecule type" value="Genomic_DNA"/>
</dbReference>
<evidence type="ECO:0000256" key="8">
    <source>
        <dbReference type="ARBA" id="ARBA00022741"/>
    </source>
</evidence>
<feature type="binding site" evidence="15">
    <location>
        <position position="464"/>
    </location>
    <ligand>
        <name>Mg(2+)</name>
        <dbReference type="ChEBI" id="CHEBI:18420"/>
        <note>shared with alpha subunit</note>
    </ligand>
</feature>
<dbReference type="Pfam" id="PF03147">
    <property type="entry name" value="FDX-ACB"/>
    <property type="match status" value="1"/>
</dbReference>
<dbReference type="SMART" id="SM00873">
    <property type="entry name" value="B3_4"/>
    <property type="match status" value="1"/>
</dbReference>
<accession>A0ABU9G6V4</accession>
<dbReference type="PROSITE" id="PS51447">
    <property type="entry name" value="FDX_ACB"/>
    <property type="match status" value="1"/>
</dbReference>
<evidence type="ECO:0000256" key="7">
    <source>
        <dbReference type="ARBA" id="ARBA00022723"/>
    </source>
</evidence>
<keyword evidence="13 15" id="KW-0030">Aminoacyl-tRNA synthetase</keyword>
<dbReference type="SUPFAM" id="SSF46955">
    <property type="entry name" value="Putative DNA-binding domain"/>
    <property type="match status" value="1"/>
</dbReference>
<keyword evidence="5 16" id="KW-0820">tRNA-binding</keyword>
<keyword evidence="12 15" id="KW-0648">Protein biosynthesis</keyword>
<keyword evidence="9 15" id="KW-0067">ATP-binding</keyword>
<dbReference type="InterPro" id="IPR002547">
    <property type="entry name" value="tRNA-bd_dom"/>
</dbReference>
<evidence type="ECO:0000256" key="2">
    <source>
        <dbReference type="ARBA" id="ARBA00008653"/>
    </source>
</evidence>
<evidence type="ECO:0000256" key="4">
    <source>
        <dbReference type="ARBA" id="ARBA00022490"/>
    </source>
</evidence>
<dbReference type="SMART" id="SM00896">
    <property type="entry name" value="FDX-ACB"/>
    <property type="match status" value="1"/>
</dbReference>
<comment type="subcellular location">
    <subcellularLocation>
        <location evidence="1 15">Cytoplasm</location>
    </subcellularLocation>
</comment>
<dbReference type="Gene3D" id="3.50.40.10">
    <property type="entry name" value="Phenylalanyl-trna Synthetase, Chain B, domain 3"/>
    <property type="match status" value="1"/>
</dbReference>
<protein>
    <recommendedName>
        <fullName evidence="15">Phenylalanine--tRNA ligase beta subunit</fullName>
        <ecNumber evidence="15">6.1.1.20</ecNumber>
    </recommendedName>
    <alternativeName>
        <fullName evidence="15">Phenylalanyl-tRNA synthetase beta subunit</fullName>
        <shortName evidence="15">PheRS</shortName>
    </alternativeName>
</protein>
<dbReference type="RefSeq" id="WP_341567257.1">
    <property type="nucleotide sequence ID" value="NZ_JBAKAR010000006.1"/>
</dbReference>
<evidence type="ECO:0000259" key="17">
    <source>
        <dbReference type="PROSITE" id="PS50886"/>
    </source>
</evidence>
<evidence type="ECO:0000259" key="19">
    <source>
        <dbReference type="PROSITE" id="PS51483"/>
    </source>
</evidence>
<dbReference type="PANTHER" id="PTHR10947">
    <property type="entry name" value="PHENYLALANYL-TRNA SYNTHETASE BETA CHAIN AND LEUCINE-RICH REPEAT-CONTAINING PROTEIN 47"/>
    <property type="match status" value="1"/>
</dbReference>
<dbReference type="Pfam" id="PF01588">
    <property type="entry name" value="tRNA_bind"/>
    <property type="match status" value="1"/>
</dbReference>
<dbReference type="Pfam" id="PF17759">
    <property type="entry name" value="tRNA_synthFbeta"/>
    <property type="match status" value="1"/>
</dbReference>
<dbReference type="Pfam" id="PF03484">
    <property type="entry name" value="B5"/>
    <property type="match status" value="1"/>
</dbReference>
<evidence type="ECO:0000256" key="15">
    <source>
        <dbReference type="HAMAP-Rule" id="MF_00283"/>
    </source>
</evidence>
<dbReference type="PROSITE" id="PS51483">
    <property type="entry name" value="B5"/>
    <property type="match status" value="1"/>
</dbReference>
<keyword evidence="10 15" id="KW-0460">Magnesium</keyword>
<feature type="domain" description="B5" evidence="19">
    <location>
        <begin position="400"/>
        <end position="476"/>
    </location>
</feature>
<proteinExistence type="inferred from homology"/>
<comment type="caution">
    <text evidence="20">The sequence shown here is derived from an EMBL/GenBank/DDBJ whole genome shotgun (WGS) entry which is preliminary data.</text>
</comment>
<keyword evidence="11 16" id="KW-0694">RNA-binding</keyword>